<evidence type="ECO:0000313" key="2">
    <source>
        <dbReference type="EMBL" id="WOL01844.1"/>
    </source>
</evidence>
<organism evidence="2 3">
    <name type="scientific">Canna indica</name>
    <name type="common">Indian-shot</name>
    <dbReference type="NCBI Taxonomy" id="4628"/>
    <lineage>
        <taxon>Eukaryota</taxon>
        <taxon>Viridiplantae</taxon>
        <taxon>Streptophyta</taxon>
        <taxon>Embryophyta</taxon>
        <taxon>Tracheophyta</taxon>
        <taxon>Spermatophyta</taxon>
        <taxon>Magnoliopsida</taxon>
        <taxon>Liliopsida</taxon>
        <taxon>Zingiberales</taxon>
        <taxon>Cannaceae</taxon>
        <taxon>Canna</taxon>
    </lineage>
</organism>
<accession>A0AAQ3Q8P3</accession>
<evidence type="ECO:0000313" key="3">
    <source>
        <dbReference type="Proteomes" id="UP001327560"/>
    </source>
</evidence>
<keyword evidence="3" id="KW-1185">Reference proteome</keyword>
<reference evidence="2 3" key="1">
    <citation type="submission" date="2023-10" db="EMBL/GenBank/DDBJ databases">
        <title>Chromosome-scale genome assembly provides insights into flower coloration mechanisms of Canna indica.</title>
        <authorList>
            <person name="Li C."/>
        </authorList>
    </citation>
    <scope>NUCLEOTIDE SEQUENCE [LARGE SCALE GENOMIC DNA]</scope>
    <source>
        <tissue evidence="2">Flower</tissue>
    </source>
</reference>
<name>A0AAQ3Q8P3_9LILI</name>
<feature type="compositionally biased region" description="Low complexity" evidence="1">
    <location>
        <begin position="99"/>
        <end position="115"/>
    </location>
</feature>
<feature type="compositionally biased region" description="Basic and acidic residues" evidence="1">
    <location>
        <begin position="78"/>
        <end position="94"/>
    </location>
</feature>
<gene>
    <name evidence="2" type="ORF">Cni_G10561</name>
</gene>
<evidence type="ECO:0008006" key="4">
    <source>
        <dbReference type="Google" id="ProtNLM"/>
    </source>
</evidence>
<feature type="compositionally biased region" description="Basic and acidic residues" evidence="1">
    <location>
        <begin position="1"/>
        <end position="22"/>
    </location>
</feature>
<feature type="compositionally biased region" description="Pro residues" evidence="1">
    <location>
        <begin position="62"/>
        <end position="75"/>
    </location>
</feature>
<proteinExistence type="predicted"/>
<feature type="compositionally biased region" description="Basic residues" evidence="1">
    <location>
        <begin position="35"/>
        <end position="53"/>
    </location>
</feature>
<sequence>MGNGERMRTSSSRREVRTESRRSTIGCMSGIFHFLSRHHSRSQKRLTSGKKKEKPTTIKTTPVPPPSTPPPPPPPVEEDAKKTEPRRSSCEKPRSPTIPQQIRQPAASPAAASSDSPRRSTALVARLMGLDDAPPAPALAGTSPGDKRRELLQALQKCDEDLKSLRRIIEAVRSSDTAPAAERIELDGEDSIKDCNGEQPSPVSVLDAISSPRYRSKRSPNEKQGIAAVGSRIVKPSRMGVLFTGEQNKITDFVRVLSYKKALDAAESYSLLYRRNMTVSTAPAPRREFRSKGRVIMENFLSAAAATTEAGAGRRCWRRWRMSRAMAENVKEVWEDGVWEERWEVGRVGVWLEEDILWDMVEELVAELFGCYRKLSLPVGTCRKQLRF</sequence>
<dbReference type="PANTHER" id="PTHR37234">
    <property type="entry name" value="OS03G0319200 PROTEIN"/>
    <property type="match status" value="1"/>
</dbReference>
<dbReference type="PANTHER" id="PTHR37234:SF1">
    <property type="entry name" value="OS03G0319200 PROTEIN"/>
    <property type="match status" value="1"/>
</dbReference>
<evidence type="ECO:0000256" key="1">
    <source>
        <dbReference type="SAM" id="MobiDB-lite"/>
    </source>
</evidence>
<protein>
    <recommendedName>
        <fullName evidence="4">DUF3741 domain-containing protein</fullName>
    </recommendedName>
</protein>
<dbReference type="AlphaFoldDB" id="A0AAQ3Q8P3"/>
<feature type="region of interest" description="Disordered" evidence="1">
    <location>
        <begin position="1"/>
        <end position="119"/>
    </location>
</feature>
<dbReference type="Proteomes" id="UP001327560">
    <property type="component" value="Chromosome 3"/>
</dbReference>
<dbReference type="EMBL" id="CP136892">
    <property type="protein sequence ID" value="WOL01844.1"/>
    <property type="molecule type" value="Genomic_DNA"/>
</dbReference>